<proteinExistence type="predicted"/>
<dbReference type="eggNOG" id="ENOG5033KSI">
    <property type="taxonomic scope" value="Bacteria"/>
</dbReference>
<reference evidence="2 3" key="1">
    <citation type="journal article" date="2000" name="DNA Res.">
        <title>Complete genome structure of the nitrogen-fixing symbiotic bacterium Mesorhizobium loti.</title>
        <authorList>
            <person name="Kaneko T."/>
            <person name="Nakamura Y."/>
            <person name="Sato S."/>
            <person name="Asamizu E."/>
            <person name="Kato T."/>
            <person name="Sasamoto S."/>
            <person name="Watanabe A."/>
            <person name="Idesawa K."/>
            <person name="Ishikawa A."/>
            <person name="Kawashima K."/>
            <person name="Kimura T."/>
            <person name="Kishida Y."/>
            <person name="Kiyokawa C."/>
            <person name="Kohara M."/>
            <person name="Matsumoto M."/>
            <person name="Matsuno A."/>
            <person name="Mochizuki Y."/>
            <person name="Nakayama S."/>
            <person name="Nakazaki N."/>
            <person name="Shimpo S."/>
            <person name="Sugimoto M."/>
            <person name="Takeuchi C."/>
            <person name="Yamada M."/>
            <person name="Tabata S."/>
        </authorList>
    </citation>
    <scope>NUCLEOTIDE SEQUENCE [LARGE SCALE GENOMIC DNA]</scope>
    <source>
        <strain evidence="3">LMG 29417 / CECT 9101 / MAFF 303099</strain>
    </source>
</reference>
<evidence type="ECO:0000313" key="2">
    <source>
        <dbReference type="EMBL" id="BAB48635.1"/>
    </source>
</evidence>
<dbReference type="Proteomes" id="UP000000552">
    <property type="component" value="Chromosome"/>
</dbReference>
<name>Q98L28_RHILO</name>
<dbReference type="KEGG" id="mlo:mll1206"/>
<dbReference type="EMBL" id="BA000012">
    <property type="protein sequence ID" value="BAB48635.1"/>
    <property type="molecule type" value="Genomic_DNA"/>
</dbReference>
<evidence type="ECO:0000313" key="3">
    <source>
        <dbReference type="Proteomes" id="UP000000552"/>
    </source>
</evidence>
<accession>Q98L28</accession>
<dbReference type="HOGENOM" id="CLU_1884097_0_0_5"/>
<organism evidence="2 3">
    <name type="scientific">Mesorhizobium japonicum (strain LMG 29417 / CECT 9101 / MAFF 303099)</name>
    <name type="common">Mesorhizobium loti (strain MAFF 303099)</name>
    <dbReference type="NCBI Taxonomy" id="266835"/>
    <lineage>
        <taxon>Bacteria</taxon>
        <taxon>Pseudomonadati</taxon>
        <taxon>Pseudomonadota</taxon>
        <taxon>Alphaproteobacteria</taxon>
        <taxon>Hyphomicrobiales</taxon>
        <taxon>Phyllobacteriaceae</taxon>
        <taxon>Mesorhizobium</taxon>
    </lineage>
</organism>
<sequence>MGQQPFGRDKGFISMRKTGKSRRAQEAASIGADLMLAPLVAMMRLPLMAMDSGSSQPWGTETARAVNEKTAAIAEGTFAAQMSFLQSASRFWPELLSGRTPSLFNGVAAERSISAALKPASRAVKANFRRLSSKA</sequence>
<gene>
    <name evidence="2" type="ordered locus">mll1206</name>
</gene>
<evidence type="ECO:0000256" key="1">
    <source>
        <dbReference type="SAM" id="MobiDB-lite"/>
    </source>
</evidence>
<feature type="region of interest" description="Disordered" evidence="1">
    <location>
        <begin position="1"/>
        <end position="20"/>
    </location>
</feature>
<dbReference type="AlphaFoldDB" id="Q98L28"/>
<protein>
    <submittedName>
        <fullName evidence="2">Mll1206 protein</fullName>
    </submittedName>
</protein>